<feature type="domain" description="General stress protein 17M-like" evidence="2">
    <location>
        <begin position="5"/>
        <end position="104"/>
    </location>
</feature>
<feature type="compositionally biased region" description="Polar residues" evidence="1">
    <location>
        <begin position="112"/>
        <end position="134"/>
    </location>
</feature>
<name>A0ABR7TF72_9LACT</name>
<feature type="compositionally biased region" description="Basic and acidic residues" evidence="1">
    <location>
        <begin position="233"/>
        <end position="243"/>
    </location>
</feature>
<evidence type="ECO:0000313" key="3">
    <source>
        <dbReference type="EMBL" id="MBC9825986.1"/>
    </source>
</evidence>
<evidence type="ECO:0000313" key="4">
    <source>
        <dbReference type="Proteomes" id="UP000638836"/>
    </source>
</evidence>
<keyword evidence="4" id="KW-1185">Reference proteome</keyword>
<gene>
    <name evidence="3" type="ORF">GLO26_09175</name>
</gene>
<dbReference type="RefSeq" id="WP_187949076.1">
    <property type="nucleotide sequence ID" value="NZ_WNJQ01000008.1"/>
</dbReference>
<evidence type="ECO:0000256" key="1">
    <source>
        <dbReference type="SAM" id="MobiDB-lite"/>
    </source>
</evidence>
<dbReference type="Pfam" id="PF11181">
    <property type="entry name" value="YflT"/>
    <property type="match status" value="1"/>
</dbReference>
<proteinExistence type="predicted"/>
<dbReference type="EMBL" id="WNJQ01000008">
    <property type="protein sequence ID" value="MBC9825986.1"/>
    <property type="molecule type" value="Genomic_DNA"/>
</dbReference>
<feature type="region of interest" description="Disordered" evidence="1">
    <location>
        <begin position="112"/>
        <end position="313"/>
    </location>
</feature>
<sequence>MSKVVVGSFSNVQETSACVEQLLAEGHSSDSIKIVTTNQNFSAIKEQSGVEVNKVSTEQDDEKSAWDKLKDMFADTDADDNAQLEKFGVDSTSAAQYADSLKAGEYIVLSDETTGSNSSNQVTQEPKETSNQVVGQAGEGVRVVKNASQPTDDDTLANDGDDRLNNAAVPLETNFPNTESLNEDTKVQSGLTETIVPETIEEDDLMADSIRNEENPRLQDNQEDDFTNGAFSKEQDRRDDTRDVVTPPIDPLNHQEYDPNDNPLQGTPPTGSVPKDEPSGPSSQNQEELDLPNFDGSTLSGQPRNDPKRDFPN</sequence>
<accession>A0ABR7TF72</accession>
<dbReference type="Proteomes" id="UP000638836">
    <property type="component" value="Unassembled WGS sequence"/>
</dbReference>
<reference evidence="3 4" key="1">
    <citation type="journal article" date="2020" name="Microorganisms">
        <title>New Insight into Antimicrobial Compounds from Food and Marine-Sourced Carnobacterium Species through Phenotype and Genome Analyses.</title>
        <authorList>
            <person name="Begrem S."/>
            <person name="Ivaniuk F."/>
            <person name="Gigout-Chevalier F."/>
            <person name="Kolypczuk L."/>
            <person name="Bonnetot S."/>
            <person name="Leroi F."/>
            <person name="Grovel O."/>
            <person name="Delbarre-Ladrat C."/>
            <person name="Passerini D."/>
        </authorList>
    </citation>
    <scope>NUCLEOTIDE SEQUENCE [LARGE SCALE GENOMIC DNA]</scope>
    <source>
        <strain evidence="3 4">MIP2551</strain>
    </source>
</reference>
<protein>
    <recommendedName>
        <fullName evidence="2">General stress protein 17M-like domain-containing protein</fullName>
    </recommendedName>
</protein>
<comment type="caution">
    <text evidence="3">The sequence shown here is derived from an EMBL/GenBank/DDBJ whole genome shotgun (WGS) entry which is preliminary data.</text>
</comment>
<dbReference type="InterPro" id="IPR025889">
    <property type="entry name" value="GSP17M-like_dom"/>
</dbReference>
<evidence type="ECO:0000259" key="2">
    <source>
        <dbReference type="Pfam" id="PF11181"/>
    </source>
</evidence>
<organism evidence="3 4">
    <name type="scientific">Carnobacterium inhibens</name>
    <dbReference type="NCBI Taxonomy" id="147709"/>
    <lineage>
        <taxon>Bacteria</taxon>
        <taxon>Bacillati</taxon>
        <taxon>Bacillota</taxon>
        <taxon>Bacilli</taxon>
        <taxon>Lactobacillales</taxon>
        <taxon>Carnobacteriaceae</taxon>
        <taxon>Carnobacterium</taxon>
    </lineage>
</organism>